<feature type="non-terminal residue" evidence="2">
    <location>
        <position position="1"/>
    </location>
</feature>
<sequence>ESQRWLTGDFNGDGKDDLVNVYGGLPSPPEAPSNLEVQVDGRNISLTWQDNSINEDGFEIVWRGTKEGSSEHNGSQKINTPNRESYTLTELKQGFNYCIRVKAFNEGGESSNTRSACAKIPIAPREFSVTLKRQPIIEGFVPYLGKYPEFGIASGRLQKIRIPQIGSRDFVLRFVKPGFSTANCGNPNAVISIPEGGTTTSEEIMQIYGVTEPRYSSAQPISFLACYAHSNPSSPLPTNIPIMITVTSD</sequence>
<accession>U5DP83</accession>
<proteinExistence type="predicted"/>
<dbReference type="AlphaFoldDB" id="U5DP83"/>
<evidence type="ECO:0000313" key="2">
    <source>
        <dbReference type="EMBL" id="ERN42642.1"/>
    </source>
</evidence>
<evidence type="ECO:0000259" key="1">
    <source>
        <dbReference type="PROSITE" id="PS50853"/>
    </source>
</evidence>
<dbReference type="InterPro" id="IPR013783">
    <property type="entry name" value="Ig-like_fold"/>
</dbReference>
<dbReference type="InterPro" id="IPR003961">
    <property type="entry name" value="FN3_dom"/>
</dbReference>
<dbReference type="SUPFAM" id="SSF49265">
    <property type="entry name" value="Fibronectin type III"/>
    <property type="match status" value="1"/>
</dbReference>
<dbReference type="RefSeq" id="WP_022604653.1">
    <property type="nucleotide sequence ID" value="NZ_ASSJ01000012.1"/>
</dbReference>
<protein>
    <submittedName>
        <fullName evidence="2">Fibronectin type III domain protein</fullName>
    </submittedName>
</protein>
<evidence type="ECO:0000313" key="3">
    <source>
        <dbReference type="Proteomes" id="UP000016960"/>
    </source>
</evidence>
<dbReference type="EMBL" id="ASSJ01000012">
    <property type="protein sequence ID" value="ERN42642.1"/>
    <property type="molecule type" value="Genomic_DNA"/>
</dbReference>
<gene>
    <name evidence="2" type="ORF">KR51_00006310</name>
</gene>
<dbReference type="InParanoid" id="U5DP83"/>
<dbReference type="Pfam" id="PF00041">
    <property type="entry name" value="fn3"/>
    <property type="match status" value="1"/>
</dbReference>
<dbReference type="InterPro" id="IPR036116">
    <property type="entry name" value="FN3_sf"/>
</dbReference>
<reference evidence="2 3" key="1">
    <citation type="submission" date="2013-05" db="EMBL/GenBank/DDBJ databases">
        <title>Draft genome sequence of Rubidibacter lacunae KORDI 51-2.</title>
        <authorList>
            <person name="Choi D.H."/>
            <person name="Noh J.H."/>
            <person name="Kwon K.-K."/>
            <person name="Lee J.-H."/>
            <person name="Ryu J.-Y."/>
        </authorList>
    </citation>
    <scope>NUCLEOTIDE SEQUENCE [LARGE SCALE GENOMIC DNA]</scope>
    <source>
        <strain evidence="2 3">KORDI 51-2</strain>
    </source>
</reference>
<dbReference type="PROSITE" id="PS50853">
    <property type="entry name" value="FN3"/>
    <property type="match status" value="1"/>
</dbReference>
<comment type="caution">
    <text evidence="2">The sequence shown here is derived from an EMBL/GenBank/DDBJ whole genome shotgun (WGS) entry which is preliminary data.</text>
</comment>
<dbReference type="OrthoDB" id="9765879at2"/>
<name>U5DP83_9CHRO</name>
<keyword evidence="3" id="KW-1185">Reference proteome</keyword>
<dbReference type="CDD" id="cd00063">
    <property type="entry name" value="FN3"/>
    <property type="match status" value="1"/>
</dbReference>
<dbReference type="Proteomes" id="UP000016960">
    <property type="component" value="Unassembled WGS sequence"/>
</dbReference>
<dbReference type="Gene3D" id="2.60.40.10">
    <property type="entry name" value="Immunoglobulins"/>
    <property type="match status" value="1"/>
</dbReference>
<dbReference type="SMART" id="SM00060">
    <property type="entry name" value="FN3"/>
    <property type="match status" value="1"/>
</dbReference>
<feature type="domain" description="Fibronectin type-III" evidence="1">
    <location>
        <begin position="28"/>
        <end position="123"/>
    </location>
</feature>
<organism evidence="2 3">
    <name type="scientific">Rubidibacter lacunae KORDI 51-2</name>
    <dbReference type="NCBI Taxonomy" id="582515"/>
    <lineage>
        <taxon>Bacteria</taxon>
        <taxon>Bacillati</taxon>
        <taxon>Cyanobacteriota</taxon>
        <taxon>Cyanophyceae</taxon>
        <taxon>Oscillatoriophycideae</taxon>
        <taxon>Chroococcales</taxon>
        <taxon>Aphanothecaceae</taxon>
        <taxon>Rubidibacter</taxon>
    </lineage>
</organism>